<feature type="compositionally biased region" description="Basic and acidic residues" evidence="1">
    <location>
        <begin position="121"/>
        <end position="133"/>
    </location>
</feature>
<feature type="compositionally biased region" description="Basic and acidic residues" evidence="1">
    <location>
        <begin position="230"/>
        <end position="239"/>
    </location>
</feature>
<reference evidence="2" key="2">
    <citation type="submission" date="2022-01" db="EMBL/GenBank/DDBJ databases">
        <authorList>
            <person name="Yamashiro T."/>
            <person name="Shiraishi A."/>
            <person name="Satake H."/>
            <person name="Nakayama K."/>
        </authorList>
    </citation>
    <scope>NUCLEOTIDE SEQUENCE</scope>
</reference>
<feature type="region of interest" description="Disordered" evidence="1">
    <location>
        <begin position="113"/>
        <end position="146"/>
    </location>
</feature>
<evidence type="ECO:0000256" key="1">
    <source>
        <dbReference type="SAM" id="MobiDB-lite"/>
    </source>
</evidence>
<dbReference type="Proteomes" id="UP001151760">
    <property type="component" value="Unassembled WGS sequence"/>
</dbReference>
<gene>
    <name evidence="2" type="ORF">Tco_0975676</name>
</gene>
<comment type="caution">
    <text evidence="2">The sequence shown here is derived from an EMBL/GenBank/DDBJ whole genome shotgun (WGS) entry which is preliminary data.</text>
</comment>
<protein>
    <submittedName>
        <fullName evidence="2">Uncharacterized protein</fullName>
    </submittedName>
</protein>
<accession>A0ABQ5EF31</accession>
<name>A0ABQ5EF31_9ASTR</name>
<feature type="region of interest" description="Disordered" evidence="1">
    <location>
        <begin position="56"/>
        <end position="76"/>
    </location>
</feature>
<feature type="region of interest" description="Disordered" evidence="1">
    <location>
        <begin position="213"/>
        <end position="239"/>
    </location>
</feature>
<keyword evidence="3" id="KW-1185">Reference proteome</keyword>
<evidence type="ECO:0000313" key="3">
    <source>
        <dbReference type="Proteomes" id="UP001151760"/>
    </source>
</evidence>
<evidence type="ECO:0000313" key="2">
    <source>
        <dbReference type="EMBL" id="GJT49519.1"/>
    </source>
</evidence>
<sequence>MMLQLISQLKLSGLSAPNDSYLNNRIWMKRTKHYSFDHLFCRVYLSVLVDKPRSARDGLKTANTDSGTNEESRADDISKKINLEDLSEFLKDTRSAFFTPDSHNDDRIIVTYKSEEEEANKEDTHDTSHDVPKDTSVPPPPSPKSAQIQELMAQVAELKNIYWELPAEFLNLPSQVSSIQEKLKILDSLPSLLHKVTDTLNRFATMVENASGATSMNVPSAGKATASPAEGEKNTKDADTNLKDELVDLLGKNVVTQYYTKKLLFDKYYDKMLKRKKSPKITNCEVLTKKGPITLKIYREDGSDEVISNLKLTQTKQELKIDLNKPLKEQDPLNELNELANKKRKRTSDLKDHSRLFVYSNMGRLLGSVPEPFSLSVASNIKSPKLYAAVQKLKKGSWKELQFSLVDNSKLNVNKFEGDNTPILIQPPCYSASKVCLICMDIVNITRKRSKLDKHEHETNKVYKSQEFLAKHKSSQLMGLLAWQSLCSQSHPRVKIDHPMIRRFEGTRSKAKGAYEQT</sequence>
<dbReference type="EMBL" id="BQNB010016245">
    <property type="protein sequence ID" value="GJT49519.1"/>
    <property type="molecule type" value="Genomic_DNA"/>
</dbReference>
<reference evidence="2" key="1">
    <citation type="journal article" date="2022" name="Int. J. Mol. Sci.">
        <title>Draft Genome of Tanacetum Coccineum: Genomic Comparison of Closely Related Tanacetum-Family Plants.</title>
        <authorList>
            <person name="Yamashiro T."/>
            <person name="Shiraishi A."/>
            <person name="Nakayama K."/>
            <person name="Satake H."/>
        </authorList>
    </citation>
    <scope>NUCLEOTIDE SEQUENCE</scope>
</reference>
<proteinExistence type="predicted"/>
<organism evidence="2 3">
    <name type="scientific">Tanacetum coccineum</name>
    <dbReference type="NCBI Taxonomy" id="301880"/>
    <lineage>
        <taxon>Eukaryota</taxon>
        <taxon>Viridiplantae</taxon>
        <taxon>Streptophyta</taxon>
        <taxon>Embryophyta</taxon>
        <taxon>Tracheophyta</taxon>
        <taxon>Spermatophyta</taxon>
        <taxon>Magnoliopsida</taxon>
        <taxon>eudicotyledons</taxon>
        <taxon>Gunneridae</taxon>
        <taxon>Pentapetalae</taxon>
        <taxon>asterids</taxon>
        <taxon>campanulids</taxon>
        <taxon>Asterales</taxon>
        <taxon>Asteraceae</taxon>
        <taxon>Asteroideae</taxon>
        <taxon>Anthemideae</taxon>
        <taxon>Anthemidinae</taxon>
        <taxon>Tanacetum</taxon>
    </lineage>
</organism>